<dbReference type="PANTHER" id="PTHR35586">
    <property type="entry name" value="SLL1691 PROTEIN"/>
    <property type="match status" value="1"/>
</dbReference>
<accession>A0A1E5QP26</accession>
<dbReference type="AlphaFoldDB" id="A0A1E5QP26"/>
<dbReference type="NCBIfam" id="TIGR01784">
    <property type="entry name" value="T_den_put_tspse"/>
    <property type="match status" value="1"/>
</dbReference>
<keyword evidence="1" id="KW-0966">Cell projection</keyword>
<gene>
    <name evidence="1" type="ORF">BH720_04325</name>
</gene>
<dbReference type="STRING" id="1781255.BH720_04325"/>
<dbReference type="EMBL" id="MJGC01000038">
    <property type="protein sequence ID" value="OEJ76406.1"/>
    <property type="molecule type" value="Genomic_DNA"/>
</dbReference>
<dbReference type="OrthoDB" id="468313at2"/>
<dbReference type="Pfam" id="PF11103">
    <property type="entry name" value="DUF2887"/>
    <property type="match status" value="1"/>
</dbReference>
<dbReference type="PANTHER" id="PTHR35586:SF2">
    <property type="entry name" value="SLL1542 PROTEIN"/>
    <property type="match status" value="1"/>
</dbReference>
<dbReference type="InterPro" id="IPR022573">
    <property type="entry name" value="DUF2887"/>
</dbReference>
<keyword evidence="1" id="KW-0282">Flagellum</keyword>
<reference evidence="1" key="1">
    <citation type="submission" date="2016-09" db="EMBL/GenBank/DDBJ databases">
        <title>Draft genome of thermotolerant cyanobacterium Desertifilum sp. strain IPPAS B-1220.</title>
        <authorList>
            <person name="Sinetova M.A."/>
            <person name="Bolakhan K."/>
            <person name="Zayadan B.K."/>
            <person name="Mironov K.S."/>
            <person name="Ustinova V."/>
            <person name="Kupriyanova E.V."/>
            <person name="Sidorov R.A."/>
            <person name="Skrypnik A.N."/>
            <person name="Gogoleva N.E."/>
            <person name="Gogolev Y.V."/>
            <person name="Los D.A."/>
        </authorList>
    </citation>
    <scope>NUCLEOTIDE SEQUENCE [LARGE SCALE GENOMIC DNA]</scope>
    <source>
        <strain evidence="1">IPPAS B-1220</strain>
    </source>
</reference>
<protein>
    <submittedName>
        <fullName evidence="1">Flagellar assembly protein H</fullName>
    </submittedName>
</protein>
<name>A0A1E5QP26_9CYAN</name>
<sequence length="272" mass="31874">MKTDSIFYRIFQQYPRSFFELLQRPPNEANLYQFTSVEVKQLAFRLDGLFLPTTEEPNQPFYLVEVQFQPDEAFYYRIFAELFLYLRQYQPSQPWQFVVLYPNRSIEREHPHQFRELIDSNRVTRIYLNELEETEGALGLNIIKLIVKPETEAIETAKRLIAQAQQELPAASLQQDIVDLIETIVIYKLPQASREEIATMLGLTDLKQTRFYQEAFAEGREEGIEQGVEQAQRDFVQRLASRGNSLEEIAELVELPLDVVQQILQSSDRSQT</sequence>
<dbReference type="RefSeq" id="WP_069965936.1">
    <property type="nucleotide sequence ID" value="NZ_CM124774.1"/>
</dbReference>
<proteinExistence type="predicted"/>
<dbReference type="InterPro" id="IPR010106">
    <property type="entry name" value="RpnA"/>
</dbReference>
<evidence type="ECO:0000313" key="1">
    <source>
        <dbReference type="EMBL" id="OEJ76406.1"/>
    </source>
</evidence>
<comment type="caution">
    <text evidence="1">The sequence shown here is derived from an EMBL/GenBank/DDBJ whole genome shotgun (WGS) entry which is preliminary data.</text>
</comment>
<keyword evidence="1" id="KW-0969">Cilium</keyword>
<organism evidence="1">
    <name type="scientific">Desertifilum tharense IPPAS B-1220</name>
    <dbReference type="NCBI Taxonomy" id="1781255"/>
    <lineage>
        <taxon>Bacteria</taxon>
        <taxon>Bacillati</taxon>
        <taxon>Cyanobacteriota</taxon>
        <taxon>Cyanophyceae</taxon>
        <taxon>Desertifilales</taxon>
        <taxon>Desertifilaceae</taxon>
        <taxon>Desertifilum</taxon>
    </lineage>
</organism>